<dbReference type="PROSITE" id="PS51635">
    <property type="entry name" value="PNPLA"/>
    <property type="match status" value="1"/>
</dbReference>
<name>A0A2T5ATU9_MYCDI</name>
<protein>
    <submittedName>
        <fullName evidence="5">Patatin-like phospholipase</fullName>
    </submittedName>
</protein>
<evidence type="ECO:0000256" key="1">
    <source>
        <dbReference type="ARBA" id="ARBA00010240"/>
    </source>
</evidence>
<dbReference type="Proteomes" id="UP000241247">
    <property type="component" value="Unassembled WGS sequence"/>
</dbReference>
<dbReference type="InterPro" id="IPR016035">
    <property type="entry name" value="Acyl_Trfase/lysoPLipase"/>
</dbReference>
<dbReference type="PANTHER" id="PTHR32176:SF92">
    <property type="entry name" value="XYLOSE ISOMERASE"/>
    <property type="match status" value="1"/>
</dbReference>
<keyword evidence="3" id="KW-0378">Hydrolase</keyword>
<evidence type="ECO:0000256" key="2">
    <source>
        <dbReference type="ARBA" id="ARBA00023098"/>
    </source>
</evidence>
<dbReference type="GO" id="GO:0047372">
    <property type="term" value="F:monoacylglycerol lipase activity"/>
    <property type="evidence" value="ECO:0007669"/>
    <property type="project" value="TreeGrafter"/>
</dbReference>
<dbReference type="Pfam" id="PF01734">
    <property type="entry name" value="Patatin"/>
    <property type="match status" value="1"/>
</dbReference>
<dbReference type="AlphaFoldDB" id="A0A2T5ATU9"/>
<dbReference type="PANTHER" id="PTHR32176">
    <property type="entry name" value="XYLOSE ISOMERASE"/>
    <property type="match status" value="1"/>
</dbReference>
<accession>A0A2T5ATU9</accession>
<comment type="similarity">
    <text evidence="1">Belongs to the patatin family.</text>
</comment>
<proteinExistence type="inferred from homology"/>
<feature type="short sequence motif" description="GXSXG" evidence="3">
    <location>
        <begin position="59"/>
        <end position="63"/>
    </location>
</feature>
<dbReference type="CDD" id="cd07199">
    <property type="entry name" value="Pat17_PNPLA8_PNPLA9_like"/>
    <property type="match status" value="1"/>
</dbReference>
<feature type="short sequence motif" description="DGA/G" evidence="3">
    <location>
        <begin position="209"/>
        <end position="211"/>
    </location>
</feature>
<dbReference type="RefSeq" id="WP_108004637.1">
    <property type="nucleotide sequence ID" value="NZ_JBHEEX010000016.1"/>
</dbReference>
<keyword evidence="2 3" id="KW-0443">Lipid metabolism</keyword>
<dbReference type="EMBL" id="PZZZ01000010">
    <property type="protein sequence ID" value="PTM90148.1"/>
    <property type="molecule type" value="Genomic_DNA"/>
</dbReference>
<evidence type="ECO:0000256" key="3">
    <source>
        <dbReference type="PROSITE-ProRule" id="PRU01161"/>
    </source>
</evidence>
<feature type="active site" description="Proton acceptor" evidence="3">
    <location>
        <position position="209"/>
    </location>
</feature>
<keyword evidence="6" id="KW-1185">Reference proteome</keyword>
<evidence type="ECO:0000259" key="4">
    <source>
        <dbReference type="PROSITE" id="PS51635"/>
    </source>
</evidence>
<dbReference type="InterPro" id="IPR002641">
    <property type="entry name" value="PNPLA_dom"/>
</dbReference>
<feature type="active site" description="Nucleophile" evidence="3">
    <location>
        <position position="61"/>
    </location>
</feature>
<dbReference type="Gene3D" id="3.40.1090.10">
    <property type="entry name" value="Cytosolic phospholipase A2 catalytic domain"/>
    <property type="match status" value="1"/>
</dbReference>
<gene>
    <name evidence="5" type="ORF">C7449_11028</name>
</gene>
<feature type="short sequence motif" description="GXGXXG" evidence="3">
    <location>
        <begin position="20"/>
        <end position="25"/>
    </location>
</feature>
<comment type="caution">
    <text evidence="5">The sequence shown here is derived from an EMBL/GenBank/DDBJ whole genome shotgun (WGS) entry which is preliminary data.</text>
</comment>
<dbReference type="GO" id="GO:0004620">
    <property type="term" value="F:phospholipase activity"/>
    <property type="evidence" value="ECO:0007669"/>
    <property type="project" value="TreeGrafter"/>
</dbReference>
<reference evidence="5 6" key="1">
    <citation type="submission" date="2018-04" db="EMBL/GenBank/DDBJ databases">
        <title>Genomic Encyclopedia of Type Strains, Phase IV (KMG-IV): sequencing the most valuable type-strain genomes for metagenomic binning, comparative biology and taxonomic classification.</title>
        <authorList>
            <person name="Goeker M."/>
        </authorList>
    </citation>
    <scope>NUCLEOTIDE SEQUENCE [LARGE SCALE GENOMIC DNA]</scope>
    <source>
        <strain evidence="5 6">DSM 7138</strain>
    </source>
</reference>
<keyword evidence="3" id="KW-0442">Lipid degradation</keyword>
<evidence type="ECO:0000313" key="5">
    <source>
        <dbReference type="EMBL" id="PTM90148.1"/>
    </source>
</evidence>
<dbReference type="OrthoDB" id="9807112at2"/>
<organism evidence="5 6">
    <name type="scientific">Mycoplana dimorpha</name>
    <dbReference type="NCBI Taxonomy" id="28320"/>
    <lineage>
        <taxon>Bacteria</taxon>
        <taxon>Pseudomonadati</taxon>
        <taxon>Pseudomonadota</taxon>
        <taxon>Alphaproteobacteria</taxon>
        <taxon>Hyphomicrobiales</taxon>
        <taxon>Rhizobiaceae</taxon>
        <taxon>Mycoplana</taxon>
    </lineage>
</organism>
<evidence type="ECO:0000313" key="6">
    <source>
        <dbReference type="Proteomes" id="UP000241247"/>
    </source>
</evidence>
<sequence>MKDEIEKSRVKPYRVLCIDGGGMRGIYTAALLDKLTGYYARLRNVEALDFGKGFDLIAGTSTGAILGCAAAIGRPMSSIVALYEQHGAAIFPHRIKDGFLSPLWRAVTKGGRIVRAGDAALQSALRNELQDITMKQVLDKRGIGLSIPAVSMEKHRAWVFKKTPRSGIRDDNYRLADVCLASSAAPIYRSLAAVLEPDGGLDNFRVFADGGLWANNPVLVAMIDALSCAEPTQPIEIFSIGNVSRPAGSQIQPKNVHRSMLSWKLGAEIGPLSIDVQEFAYDHMARFFADHFTKLGRPVTHVRVPQQEAAATMLQYLSLDEARPKALKALITHGHDDADMVKCLCDSPGHLEGRMIHTLLKDVPPMPKTGVPTEVFQ</sequence>
<dbReference type="SUPFAM" id="SSF52151">
    <property type="entry name" value="FabD/lysophospholipase-like"/>
    <property type="match status" value="1"/>
</dbReference>
<feature type="domain" description="PNPLA" evidence="4">
    <location>
        <begin position="16"/>
        <end position="222"/>
    </location>
</feature>
<dbReference type="GO" id="GO:0016042">
    <property type="term" value="P:lipid catabolic process"/>
    <property type="evidence" value="ECO:0007669"/>
    <property type="project" value="UniProtKB-UniRule"/>
</dbReference>